<dbReference type="PANTHER" id="PTHR10963">
    <property type="entry name" value="GLYCOSYL HYDROLASE-RELATED"/>
    <property type="match status" value="1"/>
</dbReference>
<accession>A0ABS9T3J9</accession>
<dbReference type="RefSeq" id="WP_241061906.1">
    <property type="nucleotide sequence ID" value="NZ_JAKWJU010000002.1"/>
</dbReference>
<evidence type="ECO:0000313" key="6">
    <source>
        <dbReference type="Proteomes" id="UP001166784"/>
    </source>
</evidence>
<feature type="chain" id="PRO_5045758881" evidence="3">
    <location>
        <begin position="30"/>
        <end position="292"/>
    </location>
</feature>
<evidence type="ECO:0000256" key="3">
    <source>
        <dbReference type="SAM" id="SignalP"/>
    </source>
</evidence>
<name>A0ABS9T3J9_9ACTN</name>
<evidence type="ECO:0000256" key="1">
    <source>
        <dbReference type="ARBA" id="ARBA00006865"/>
    </source>
</evidence>
<evidence type="ECO:0000259" key="4">
    <source>
        <dbReference type="PROSITE" id="PS51762"/>
    </source>
</evidence>
<dbReference type="EMBL" id="JAKWJU010000002">
    <property type="protein sequence ID" value="MCH6163048.1"/>
    <property type="molecule type" value="Genomic_DNA"/>
</dbReference>
<dbReference type="InterPro" id="IPR000757">
    <property type="entry name" value="Beta-glucanase-like"/>
</dbReference>
<keyword evidence="6" id="KW-1185">Reference proteome</keyword>
<reference evidence="5" key="2">
    <citation type="journal article" date="2023" name="Int. J. Syst. Evol. Microbiol.">
        <title>Streptomyces marispadix sp. nov., isolated from marine beach sediment of the Northern Coast of Portugal.</title>
        <authorList>
            <person name="dos Santos J.D.N."/>
            <person name="Vitorino I.R."/>
            <person name="Kallscheuer N."/>
            <person name="Srivastava A."/>
            <person name="Krautwurst S."/>
            <person name="Marz M."/>
            <person name="Jogler C."/>
            <person name="Lobo Da Cunha A."/>
            <person name="Catita J."/>
            <person name="Goncalves H."/>
            <person name="Gonzalez I."/>
            <person name="Reyes F."/>
            <person name="Lage O.M."/>
        </authorList>
    </citation>
    <scope>NUCLEOTIDE SEQUENCE</scope>
    <source>
        <strain evidence="5">M600PL45_2</strain>
    </source>
</reference>
<proteinExistence type="inferred from homology"/>
<sequence length="292" mass="31380">MRFRTSLTAGLLAAAALGTTPLLTASANADAPPRAERTAKAEGAAKAAEFKDDFDGPEGSAVDKSKWQLETGDNVNNHERQYYTSGTDNAALDGKGNLVITAKKENPGNYDCWYGKCEYTSARLNTAGTFKTTYGHAEARMKITQGKGMWPAFWMLGEDIGSAGWPACGEIDVMENVGHEPGTVHGTIHGPGYSGGEGIGAGYTLPDGQKFADDFHTFAVDWSPEKITWSVDGKEYQTRTPADLGGDKWVFDHPFYMILNLAVGGDWPGDPDGDTKFPQQLVVDYVHVTGGN</sequence>
<evidence type="ECO:0000313" key="5">
    <source>
        <dbReference type="EMBL" id="MCH6163048.1"/>
    </source>
</evidence>
<protein>
    <submittedName>
        <fullName evidence="5">Glycoside hydrolase family 16 protein</fullName>
    </submittedName>
</protein>
<dbReference type="Proteomes" id="UP001166784">
    <property type="component" value="Unassembled WGS sequence"/>
</dbReference>
<evidence type="ECO:0000256" key="2">
    <source>
        <dbReference type="SAM" id="MobiDB-lite"/>
    </source>
</evidence>
<keyword evidence="3" id="KW-0732">Signal</keyword>
<feature type="region of interest" description="Disordered" evidence="2">
    <location>
        <begin position="26"/>
        <end position="64"/>
    </location>
</feature>
<dbReference type="PANTHER" id="PTHR10963:SF55">
    <property type="entry name" value="GLYCOSIDE HYDROLASE FAMILY 16 PROTEIN"/>
    <property type="match status" value="1"/>
</dbReference>
<dbReference type="InterPro" id="IPR013320">
    <property type="entry name" value="ConA-like_dom_sf"/>
</dbReference>
<dbReference type="SUPFAM" id="SSF49899">
    <property type="entry name" value="Concanavalin A-like lectins/glucanases"/>
    <property type="match status" value="1"/>
</dbReference>
<reference evidence="5" key="1">
    <citation type="submission" date="2022-03" db="EMBL/GenBank/DDBJ databases">
        <authorList>
            <person name="Santos J.D.N."/>
            <person name="Kallscheuer N."/>
            <person name="Jogler C."/>
            <person name="Lage O.M."/>
        </authorList>
    </citation>
    <scope>NUCLEOTIDE SEQUENCE</scope>
    <source>
        <strain evidence="5">M600PL45_2</strain>
    </source>
</reference>
<dbReference type="CDD" id="cd08023">
    <property type="entry name" value="GH16_laminarinase_like"/>
    <property type="match status" value="1"/>
</dbReference>
<dbReference type="Gene3D" id="2.60.120.200">
    <property type="match status" value="1"/>
</dbReference>
<comment type="caution">
    <text evidence="5">The sequence shown here is derived from an EMBL/GenBank/DDBJ whole genome shotgun (WGS) entry which is preliminary data.</text>
</comment>
<comment type="similarity">
    <text evidence="1">Belongs to the glycosyl hydrolase 16 family.</text>
</comment>
<dbReference type="Pfam" id="PF00722">
    <property type="entry name" value="Glyco_hydro_16"/>
    <property type="match status" value="1"/>
</dbReference>
<feature type="signal peptide" evidence="3">
    <location>
        <begin position="1"/>
        <end position="29"/>
    </location>
</feature>
<organism evidence="5 6">
    <name type="scientific">Streptomyces marispadix</name>
    <dbReference type="NCBI Taxonomy" id="2922868"/>
    <lineage>
        <taxon>Bacteria</taxon>
        <taxon>Bacillati</taxon>
        <taxon>Actinomycetota</taxon>
        <taxon>Actinomycetes</taxon>
        <taxon>Kitasatosporales</taxon>
        <taxon>Streptomycetaceae</taxon>
        <taxon>Streptomyces</taxon>
    </lineage>
</organism>
<dbReference type="PROSITE" id="PS51762">
    <property type="entry name" value="GH16_2"/>
    <property type="match status" value="1"/>
</dbReference>
<gene>
    <name evidence="5" type="ORF">MMA15_22455</name>
</gene>
<feature type="domain" description="GH16" evidence="4">
    <location>
        <begin position="24"/>
        <end position="292"/>
    </location>
</feature>
<dbReference type="InterPro" id="IPR050546">
    <property type="entry name" value="Glycosyl_Hydrlase_16"/>
</dbReference>
<dbReference type="GO" id="GO:0016787">
    <property type="term" value="F:hydrolase activity"/>
    <property type="evidence" value="ECO:0007669"/>
    <property type="project" value="UniProtKB-KW"/>
</dbReference>
<keyword evidence="5" id="KW-0378">Hydrolase</keyword>